<reference evidence="12 13" key="1">
    <citation type="journal article" date="2014" name="Agronomy (Basel)">
        <title>A Draft Genome Sequence for Ensete ventricosum, the Drought-Tolerant Tree Against Hunger.</title>
        <authorList>
            <person name="Harrison J."/>
            <person name="Moore K.A."/>
            <person name="Paszkiewicz K."/>
            <person name="Jones T."/>
            <person name="Grant M."/>
            <person name="Ambacheew D."/>
            <person name="Muzemil S."/>
            <person name="Studholme D.J."/>
        </authorList>
    </citation>
    <scope>NUCLEOTIDE SEQUENCE [LARGE SCALE GENOMIC DNA]</scope>
</reference>
<name>A0A426XLH8_ENSVE</name>
<evidence type="ECO:0000256" key="6">
    <source>
        <dbReference type="ARBA" id="ARBA00022989"/>
    </source>
</evidence>
<dbReference type="Proteomes" id="UP000287651">
    <property type="component" value="Unassembled WGS sequence"/>
</dbReference>
<keyword evidence="6" id="KW-1133">Transmembrane helix</keyword>
<comment type="subcellular location">
    <subcellularLocation>
        <location evidence="1">Golgi apparatus membrane</location>
        <topology evidence="1">Single-pass type II membrane protein</topology>
    </subcellularLocation>
</comment>
<dbReference type="SUPFAM" id="SSF53448">
    <property type="entry name" value="Nucleotide-diphospho-sugar transferases"/>
    <property type="match status" value="1"/>
</dbReference>
<dbReference type="PANTHER" id="PTHR11183">
    <property type="entry name" value="GLYCOGENIN SUBFAMILY MEMBER"/>
    <property type="match status" value="1"/>
</dbReference>
<comment type="caution">
    <text evidence="12">The sequence shown here is derived from an EMBL/GenBank/DDBJ whole genome shotgun (WGS) entry which is preliminary data.</text>
</comment>
<dbReference type="FunFam" id="3.90.550.10:FF:000018">
    <property type="entry name" value="Hexosyltransferase"/>
    <property type="match status" value="1"/>
</dbReference>
<dbReference type="EC" id="2.4.1.-" evidence="11"/>
<evidence type="ECO:0000313" key="12">
    <source>
        <dbReference type="EMBL" id="RRT40290.1"/>
    </source>
</evidence>
<dbReference type="GO" id="GO:0000139">
    <property type="term" value="C:Golgi membrane"/>
    <property type="evidence" value="ECO:0007669"/>
    <property type="project" value="UniProtKB-SubCell"/>
</dbReference>
<dbReference type="InterPro" id="IPR050587">
    <property type="entry name" value="GNT1/Glycosyltrans_8"/>
</dbReference>
<evidence type="ECO:0000256" key="4">
    <source>
        <dbReference type="ARBA" id="ARBA00022692"/>
    </source>
</evidence>
<keyword evidence="9" id="KW-0961">Cell wall biogenesis/degradation</keyword>
<dbReference type="InterPro" id="IPR029044">
    <property type="entry name" value="Nucleotide-diphossugar_trans"/>
</dbReference>
<evidence type="ECO:0000256" key="5">
    <source>
        <dbReference type="ARBA" id="ARBA00022723"/>
    </source>
</evidence>
<dbReference type="GO" id="GO:0016757">
    <property type="term" value="F:glycosyltransferase activity"/>
    <property type="evidence" value="ECO:0007669"/>
    <property type="project" value="UniProtKB-KW"/>
</dbReference>
<keyword evidence="8" id="KW-0464">Manganese</keyword>
<dbReference type="InterPro" id="IPR002495">
    <property type="entry name" value="Glyco_trans_8"/>
</dbReference>
<keyword evidence="3" id="KW-0808">Transferase</keyword>
<evidence type="ECO:0000256" key="7">
    <source>
        <dbReference type="ARBA" id="ARBA00023136"/>
    </source>
</evidence>
<feature type="non-terminal residue" evidence="12">
    <location>
        <position position="1"/>
    </location>
</feature>
<dbReference type="GO" id="GO:0046872">
    <property type="term" value="F:metal ion binding"/>
    <property type="evidence" value="ECO:0007669"/>
    <property type="project" value="UniProtKB-KW"/>
</dbReference>
<dbReference type="Pfam" id="PF01501">
    <property type="entry name" value="Glyco_transf_8"/>
    <property type="match status" value="1"/>
</dbReference>
<keyword evidence="7" id="KW-0472">Membrane</keyword>
<evidence type="ECO:0000256" key="11">
    <source>
        <dbReference type="RuleBase" id="RU362027"/>
    </source>
</evidence>
<protein>
    <recommendedName>
        <fullName evidence="11">Hexosyltransferase</fullName>
        <ecNumber evidence="11">2.4.1.-</ecNumber>
    </recommendedName>
</protein>
<evidence type="ECO:0000256" key="9">
    <source>
        <dbReference type="ARBA" id="ARBA00023316"/>
    </source>
</evidence>
<evidence type="ECO:0000256" key="1">
    <source>
        <dbReference type="ARBA" id="ARBA00004323"/>
    </source>
</evidence>
<keyword evidence="4" id="KW-0812">Transmembrane</keyword>
<dbReference type="CDD" id="cd02537">
    <property type="entry name" value="GT8_Glycogenin"/>
    <property type="match status" value="1"/>
</dbReference>
<dbReference type="GO" id="GO:0071555">
    <property type="term" value="P:cell wall organization"/>
    <property type="evidence" value="ECO:0007669"/>
    <property type="project" value="UniProtKB-KW"/>
</dbReference>
<organism evidence="12 13">
    <name type="scientific">Ensete ventricosum</name>
    <name type="common">Abyssinian banana</name>
    <name type="synonym">Musa ensete</name>
    <dbReference type="NCBI Taxonomy" id="4639"/>
    <lineage>
        <taxon>Eukaryota</taxon>
        <taxon>Viridiplantae</taxon>
        <taxon>Streptophyta</taxon>
        <taxon>Embryophyta</taxon>
        <taxon>Tracheophyta</taxon>
        <taxon>Spermatophyta</taxon>
        <taxon>Magnoliopsida</taxon>
        <taxon>Liliopsida</taxon>
        <taxon>Zingiberales</taxon>
        <taxon>Musaceae</taxon>
        <taxon>Ensete</taxon>
    </lineage>
</organism>
<gene>
    <name evidence="12" type="ORF">B296_00052011</name>
</gene>
<evidence type="ECO:0000256" key="8">
    <source>
        <dbReference type="ARBA" id="ARBA00023211"/>
    </source>
</evidence>
<dbReference type="AlphaFoldDB" id="A0A426XLH8"/>
<proteinExistence type="inferred from homology"/>
<evidence type="ECO:0000256" key="10">
    <source>
        <dbReference type="ARBA" id="ARBA00038162"/>
    </source>
</evidence>
<comment type="similarity">
    <text evidence="10">Belongs to the glycosyltransferase 8 family. Glycogenin subfamily.</text>
</comment>
<dbReference type="Gene3D" id="3.90.550.10">
    <property type="entry name" value="Spore Coat Polysaccharide Biosynthesis Protein SpsA, Chain A"/>
    <property type="match status" value="1"/>
</dbReference>
<accession>A0A426XLH8</accession>
<keyword evidence="2" id="KW-0328">Glycosyltransferase</keyword>
<sequence length="666" mass="75322">SSLIDPHPIFNSPASAMITLHPTTPKGAHQPRLFNFRVGQRSFIYTHTPAVASGQQIVESSMGSGGGMMKVVASKGLVVKINVALLSFFVLAYVALYDHNATEMVSCSLSACHMKKVEGVSQRKTGRETLGTTMETVPSFLRTLLHGSNKIGLVNMEEEQVFEWGLVGRATAVDFERVSDNFKWEDLFPEWIDEEEANEGPSCPEIPLPDLSRYGELDVVVADLPCGARKVFRLQVHLVVANLAARRGGRDARGKVRVALRSACRPMMELFRCDDLVARDGEWWMYEAEARRLEAKLALPVGSCNLALPLWEKGTHHFISLSLSLVITVTNLPCERPFVFSDQKFADRTDVVYDASKLAGPASPRRREAYATVLHSSDMYVCGAIALARSIARTGSTRDLVLLHDASIPDDKLRALVAAGWTLRQIERIRNPRARKGTYNEYNYSKLRLWQLTDYHEVVFIDADVLVLRNLDLLFHFPQISATGNDGVLFNSGVMVIEPSNCTFNALMALREDVVSYNGGDQGFLNEVFVWWHRLPRRVNFLKNFWSNTTQEASMKNHLFAADPPELYSIHYLGVKPWMCYREYDCNWNIEDQRVYASDAAHATWWKLHDEMDEGLRQFCVLSGKRREQLEQERRQAAELEFGNGHWRLKTTWESRNVTKGVSTLV</sequence>
<evidence type="ECO:0000256" key="2">
    <source>
        <dbReference type="ARBA" id="ARBA00022676"/>
    </source>
</evidence>
<evidence type="ECO:0000313" key="13">
    <source>
        <dbReference type="Proteomes" id="UP000287651"/>
    </source>
</evidence>
<evidence type="ECO:0000256" key="3">
    <source>
        <dbReference type="ARBA" id="ARBA00022679"/>
    </source>
</evidence>
<keyword evidence="5" id="KW-0479">Metal-binding</keyword>
<dbReference type="EMBL" id="AMZH03019496">
    <property type="protein sequence ID" value="RRT40290.1"/>
    <property type="molecule type" value="Genomic_DNA"/>
</dbReference>